<comment type="subcellular location">
    <subcellularLocation>
        <location evidence="1">Membrane</location>
        <topology evidence="1">Single-pass membrane protein</topology>
    </subcellularLocation>
</comment>
<evidence type="ECO:0000256" key="3">
    <source>
        <dbReference type="ARBA" id="ARBA00022989"/>
    </source>
</evidence>
<evidence type="ECO:0000256" key="2">
    <source>
        <dbReference type="ARBA" id="ARBA00022692"/>
    </source>
</evidence>
<dbReference type="Proteomes" id="UP001156641">
    <property type="component" value="Unassembled WGS sequence"/>
</dbReference>
<dbReference type="NCBIfam" id="NF010439">
    <property type="entry name" value="PRK13865.1"/>
    <property type="match status" value="1"/>
</dbReference>
<keyword evidence="3 5" id="KW-1133">Transmembrane helix</keyword>
<keyword evidence="8" id="KW-1185">Reference proteome</keyword>
<dbReference type="InterPro" id="IPR032710">
    <property type="entry name" value="NTF2-like_dom_sf"/>
</dbReference>
<evidence type="ECO:0000259" key="6">
    <source>
        <dbReference type="Pfam" id="PF04335"/>
    </source>
</evidence>
<comment type="caution">
    <text evidence="7">The sequence shown here is derived from an EMBL/GenBank/DDBJ whole genome shotgun (WGS) entry which is preliminary data.</text>
</comment>
<dbReference type="SUPFAM" id="SSF54427">
    <property type="entry name" value="NTF2-like"/>
    <property type="match status" value="1"/>
</dbReference>
<sequence length="231" mass="25238">MSNRTGSLPLTAPMLEQHYKEVSSFQEARARSANRLSKGLVIGMCIALLANAGQAWTIASMLPLTKLVPVYFVIRPDGTIDSSPTLSTLPPSTNQAVIRAALWEYVNEREGYSYDTAKYRWDIVSGMSDAATRAAYQQWFQYTNPQSPQVTVGKNGVVTVQAISVALIGPNVAQVRFQRVYANATGNAAIITTWTATEQFEQVDTMPAAERLNDPGGIVITSYQIEEDTAP</sequence>
<dbReference type="InterPro" id="IPR007430">
    <property type="entry name" value="VirB8"/>
</dbReference>
<dbReference type="CDD" id="cd16424">
    <property type="entry name" value="VirB8"/>
    <property type="match status" value="1"/>
</dbReference>
<evidence type="ECO:0000256" key="5">
    <source>
        <dbReference type="SAM" id="Phobius"/>
    </source>
</evidence>
<evidence type="ECO:0000313" key="8">
    <source>
        <dbReference type="Proteomes" id="UP001156641"/>
    </source>
</evidence>
<organism evidence="7 8">
    <name type="scientific">Acidocella aquatica</name>
    <dbReference type="NCBI Taxonomy" id="1922313"/>
    <lineage>
        <taxon>Bacteria</taxon>
        <taxon>Pseudomonadati</taxon>
        <taxon>Pseudomonadota</taxon>
        <taxon>Alphaproteobacteria</taxon>
        <taxon>Acetobacterales</taxon>
        <taxon>Acidocellaceae</taxon>
        <taxon>Acidocella</taxon>
    </lineage>
</organism>
<reference evidence="8" key="1">
    <citation type="journal article" date="2019" name="Int. J. Syst. Evol. Microbiol.">
        <title>The Global Catalogue of Microorganisms (GCM) 10K type strain sequencing project: providing services to taxonomists for standard genome sequencing and annotation.</title>
        <authorList>
            <consortium name="The Broad Institute Genomics Platform"/>
            <consortium name="The Broad Institute Genome Sequencing Center for Infectious Disease"/>
            <person name="Wu L."/>
            <person name="Ma J."/>
        </authorList>
    </citation>
    <scope>NUCLEOTIDE SEQUENCE [LARGE SCALE GENOMIC DNA]</scope>
    <source>
        <strain evidence="8">NBRC 112502</strain>
    </source>
</reference>
<dbReference type="Gene3D" id="3.10.450.230">
    <property type="entry name" value="VirB8 protein"/>
    <property type="match status" value="1"/>
</dbReference>
<name>A0ABQ6ADH3_9PROT</name>
<dbReference type="EMBL" id="BSOS01000097">
    <property type="protein sequence ID" value="GLR68836.1"/>
    <property type="molecule type" value="Genomic_DNA"/>
</dbReference>
<keyword evidence="4 5" id="KW-0472">Membrane</keyword>
<proteinExistence type="predicted"/>
<accession>A0ABQ6ADH3</accession>
<feature type="domain" description="Bacterial virulence protein VirB8" evidence="6">
    <location>
        <begin position="24"/>
        <end position="228"/>
    </location>
</feature>
<evidence type="ECO:0000256" key="1">
    <source>
        <dbReference type="ARBA" id="ARBA00004167"/>
    </source>
</evidence>
<feature type="transmembrane region" description="Helical" evidence="5">
    <location>
        <begin position="39"/>
        <end position="59"/>
    </location>
</feature>
<dbReference type="Pfam" id="PF04335">
    <property type="entry name" value="VirB8"/>
    <property type="match status" value="1"/>
</dbReference>
<gene>
    <name evidence="7" type="ORF">GCM10010909_35180</name>
</gene>
<dbReference type="RefSeq" id="WP_284259697.1">
    <property type="nucleotide sequence ID" value="NZ_BSOS01000097.1"/>
</dbReference>
<keyword evidence="2 5" id="KW-0812">Transmembrane</keyword>
<evidence type="ECO:0000256" key="4">
    <source>
        <dbReference type="ARBA" id="ARBA00023136"/>
    </source>
</evidence>
<protein>
    <submittedName>
        <fullName evidence="7">Conjugal transfer protein TraJ</fullName>
    </submittedName>
</protein>
<evidence type="ECO:0000313" key="7">
    <source>
        <dbReference type="EMBL" id="GLR68836.1"/>
    </source>
</evidence>